<sequence length="86" mass="9359">MNTINEAFETAQGALAALKAAVRTVLENAPEEGLRNVDVGKSLGIYGGHVEHVGHISRTVLAMLESDGVAEQFGPEKRWRLVRYVL</sequence>
<organism evidence="1 2">
    <name type="scientific">Sulfitobacter delicatus</name>
    <dbReference type="NCBI Taxonomy" id="218672"/>
    <lineage>
        <taxon>Bacteria</taxon>
        <taxon>Pseudomonadati</taxon>
        <taxon>Pseudomonadota</taxon>
        <taxon>Alphaproteobacteria</taxon>
        <taxon>Rhodobacterales</taxon>
        <taxon>Roseobacteraceae</taxon>
        <taxon>Sulfitobacter</taxon>
    </lineage>
</organism>
<keyword evidence="2" id="KW-1185">Reference proteome</keyword>
<evidence type="ECO:0000313" key="1">
    <source>
        <dbReference type="EMBL" id="SDG42536.1"/>
    </source>
</evidence>
<evidence type="ECO:0000313" key="2">
    <source>
        <dbReference type="Proteomes" id="UP000199399"/>
    </source>
</evidence>
<proteinExistence type="predicted"/>
<dbReference type="RefSeq" id="WP_093743073.1">
    <property type="nucleotide sequence ID" value="NZ_FNBP01000007.1"/>
</dbReference>
<dbReference type="AlphaFoldDB" id="A0A1G7U4N5"/>
<dbReference type="Proteomes" id="UP000199399">
    <property type="component" value="Unassembled WGS sequence"/>
</dbReference>
<dbReference type="OrthoDB" id="7871135at2"/>
<gene>
    <name evidence="1" type="ORF">SAMN04489759_107161</name>
</gene>
<dbReference type="EMBL" id="FNBP01000007">
    <property type="protein sequence ID" value="SDG42536.1"/>
    <property type="molecule type" value="Genomic_DNA"/>
</dbReference>
<accession>A0A1G7U4N5</accession>
<protein>
    <submittedName>
        <fullName evidence="1">Uncharacterized protein</fullName>
    </submittedName>
</protein>
<reference evidence="2" key="1">
    <citation type="submission" date="2016-10" db="EMBL/GenBank/DDBJ databases">
        <authorList>
            <person name="Varghese N."/>
            <person name="Submissions S."/>
        </authorList>
    </citation>
    <scope>NUCLEOTIDE SEQUENCE [LARGE SCALE GENOMIC DNA]</scope>
    <source>
        <strain evidence="2">DSM 16477</strain>
    </source>
</reference>
<dbReference type="STRING" id="218672.SAMN04489759_107161"/>
<name>A0A1G7U4N5_9RHOB</name>